<name>A0AAN8BCQ8_9TELE</name>
<dbReference type="AlphaFoldDB" id="A0AAN8BCQ8"/>
<keyword evidence="3" id="KW-1185">Reference proteome</keyword>
<feature type="compositionally biased region" description="Basic and acidic residues" evidence="1">
    <location>
        <begin position="1"/>
        <end position="13"/>
    </location>
</feature>
<dbReference type="EMBL" id="JAULUE010002062">
    <property type="protein sequence ID" value="KAK5882120.1"/>
    <property type="molecule type" value="Genomic_DNA"/>
</dbReference>
<proteinExistence type="predicted"/>
<feature type="compositionally biased region" description="Polar residues" evidence="1">
    <location>
        <begin position="20"/>
        <end position="34"/>
    </location>
</feature>
<sequence>MESDKDGGHEYLLHKHHLEQQQGPSTAHIGQSESVNIWEDREIYQEQKMKEGREVTSHQSEELLTVISDEVRAVGSLHTSGYPQMRVRGGDAGVRGDV</sequence>
<evidence type="ECO:0000313" key="2">
    <source>
        <dbReference type="EMBL" id="KAK5882120.1"/>
    </source>
</evidence>
<evidence type="ECO:0000313" key="3">
    <source>
        <dbReference type="Proteomes" id="UP001335648"/>
    </source>
</evidence>
<feature type="region of interest" description="Disordered" evidence="1">
    <location>
        <begin position="1"/>
        <end position="34"/>
    </location>
</feature>
<comment type="caution">
    <text evidence="2">The sequence shown here is derived from an EMBL/GenBank/DDBJ whole genome shotgun (WGS) entry which is preliminary data.</text>
</comment>
<evidence type="ECO:0000256" key="1">
    <source>
        <dbReference type="SAM" id="MobiDB-lite"/>
    </source>
</evidence>
<accession>A0AAN8BCQ8</accession>
<protein>
    <submittedName>
        <fullName evidence="2">Uncharacterized protein</fullName>
    </submittedName>
</protein>
<gene>
    <name evidence="2" type="ORF">CesoFtcFv8_020739</name>
</gene>
<organism evidence="2 3">
    <name type="scientific">Champsocephalus esox</name>
    <name type="common">pike icefish</name>
    <dbReference type="NCBI Taxonomy" id="159716"/>
    <lineage>
        <taxon>Eukaryota</taxon>
        <taxon>Metazoa</taxon>
        <taxon>Chordata</taxon>
        <taxon>Craniata</taxon>
        <taxon>Vertebrata</taxon>
        <taxon>Euteleostomi</taxon>
        <taxon>Actinopterygii</taxon>
        <taxon>Neopterygii</taxon>
        <taxon>Teleostei</taxon>
        <taxon>Neoteleostei</taxon>
        <taxon>Acanthomorphata</taxon>
        <taxon>Eupercaria</taxon>
        <taxon>Perciformes</taxon>
        <taxon>Notothenioidei</taxon>
        <taxon>Channichthyidae</taxon>
        <taxon>Champsocephalus</taxon>
    </lineage>
</organism>
<dbReference type="Proteomes" id="UP001335648">
    <property type="component" value="Unassembled WGS sequence"/>
</dbReference>
<reference evidence="2 3" key="1">
    <citation type="journal article" date="2023" name="Mol. Biol. Evol.">
        <title>Genomics of Secondarily Temperate Adaptation in the Only Non-Antarctic Icefish.</title>
        <authorList>
            <person name="Rivera-Colon A.G."/>
            <person name="Rayamajhi N."/>
            <person name="Minhas B.F."/>
            <person name="Madrigal G."/>
            <person name="Bilyk K.T."/>
            <person name="Yoon V."/>
            <person name="Hune M."/>
            <person name="Gregory S."/>
            <person name="Cheng C.H.C."/>
            <person name="Catchen J.M."/>
        </authorList>
    </citation>
    <scope>NUCLEOTIDE SEQUENCE [LARGE SCALE GENOMIC DNA]</scope>
    <source>
        <strain evidence="2">JC2023a</strain>
    </source>
</reference>